<sequence length="121" mass="13936">MQIKIVLEGRKEISSNRCVREKRDQRILNRGKAELVISDNDVSTRAQSFLMPELAHISTVVSYDRELSFDEMLLFLIVNAISTWLIFHGKAPFRIAAPLEVVSRKSNEVLTFTTVFDVRRL</sequence>
<dbReference type="AlphaFoldDB" id="A0A8H3SE27"/>
<dbReference type="EMBL" id="BLKC01000149">
    <property type="protein sequence ID" value="GFF57283.1"/>
    <property type="molecule type" value="Genomic_DNA"/>
</dbReference>
<evidence type="ECO:0000313" key="1">
    <source>
        <dbReference type="EMBL" id="GFF57283.1"/>
    </source>
</evidence>
<dbReference type="Proteomes" id="UP000465221">
    <property type="component" value="Unassembled WGS sequence"/>
</dbReference>
<name>A0A8H3SE27_9EURO</name>
<comment type="caution">
    <text evidence="1">The sequence shown here is derived from an EMBL/GenBank/DDBJ whole genome shotgun (WGS) entry which is preliminary data.</text>
</comment>
<organism evidence="1 2">
    <name type="scientific">Aspergillus udagawae</name>
    <dbReference type="NCBI Taxonomy" id="91492"/>
    <lineage>
        <taxon>Eukaryota</taxon>
        <taxon>Fungi</taxon>
        <taxon>Dikarya</taxon>
        <taxon>Ascomycota</taxon>
        <taxon>Pezizomycotina</taxon>
        <taxon>Eurotiomycetes</taxon>
        <taxon>Eurotiomycetidae</taxon>
        <taxon>Eurotiales</taxon>
        <taxon>Aspergillaceae</taxon>
        <taxon>Aspergillus</taxon>
        <taxon>Aspergillus subgen. Fumigati</taxon>
    </lineage>
</organism>
<protein>
    <submittedName>
        <fullName evidence="1">Uncharacterized protein</fullName>
    </submittedName>
</protein>
<reference evidence="1 2" key="1">
    <citation type="submission" date="2020-01" db="EMBL/GenBank/DDBJ databases">
        <title>Draft genome sequence of Aspergillus udagawae IFM 46972.</title>
        <authorList>
            <person name="Takahashi H."/>
            <person name="Yaguchi T."/>
        </authorList>
    </citation>
    <scope>NUCLEOTIDE SEQUENCE [LARGE SCALE GENOMIC DNA]</scope>
    <source>
        <strain evidence="1 2">IFM 46972</strain>
    </source>
</reference>
<accession>A0A8H3SE27</accession>
<gene>
    <name evidence="1" type="ORF">IFM46972_10749</name>
</gene>
<proteinExistence type="predicted"/>
<evidence type="ECO:0000313" key="2">
    <source>
        <dbReference type="Proteomes" id="UP000465221"/>
    </source>
</evidence>